<dbReference type="OrthoDB" id="10328199at2759"/>
<evidence type="ECO:0000256" key="1">
    <source>
        <dbReference type="SAM" id="SignalP"/>
    </source>
</evidence>
<protein>
    <submittedName>
        <fullName evidence="2">Uncharacterized protein</fullName>
    </submittedName>
</protein>
<proteinExistence type="predicted"/>
<name>A0A316VSM0_9BASI</name>
<dbReference type="GeneID" id="37038214"/>
<feature type="chain" id="PRO_5016386152" evidence="1">
    <location>
        <begin position="24"/>
        <end position="142"/>
    </location>
</feature>
<dbReference type="Proteomes" id="UP000245783">
    <property type="component" value="Unassembled WGS sequence"/>
</dbReference>
<dbReference type="AlphaFoldDB" id="A0A316VSM0"/>
<dbReference type="InParanoid" id="A0A316VSM0"/>
<feature type="signal peptide" evidence="1">
    <location>
        <begin position="1"/>
        <end position="23"/>
    </location>
</feature>
<dbReference type="EMBL" id="KZ819412">
    <property type="protein sequence ID" value="PWN40596.1"/>
    <property type="molecule type" value="Genomic_DNA"/>
</dbReference>
<evidence type="ECO:0000313" key="2">
    <source>
        <dbReference type="EMBL" id="PWN40596.1"/>
    </source>
</evidence>
<gene>
    <name evidence="2" type="ORF">IE81DRAFT_349075</name>
</gene>
<evidence type="ECO:0000313" key="3">
    <source>
        <dbReference type="Proteomes" id="UP000245783"/>
    </source>
</evidence>
<keyword evidence="3" id="KW-1185">Reference proteome</keyword>
<organism evidence="2 3">
    <name type="scientific">Ceraceosorus guamensis</name>
    <dbReference type="NCBI Taxonomy" id="1522189"/>
    <lineage>
        <taxon>Eukaryota</taxon>
        <taxon>Fungi</taxon>
        <taxon>Dikarya</taxon>
        <taxon>Basidiomycota</taxon>
        <taxon>Ustilaginomycotina</taxon>
        <taxon>Exobasidiomycetes</taxon>
        <taxon>Ceraceosorales</taxon>
        <taxon>Ceraceosoraceae</taxon>
        <taxon>Ceraceosorus</taxon>
    </lineage>
</organism>
<accession>A0A316VSM0</accession>
<dbReference type="RefSeq" id="XP_025367756.1">
    <property type="nucleotide sequence ID" value="XM_025516344.1"/>
</dbReference>
<keyword evidence="1" id="KW-0732">Signal</keyword>
<sequence length="142" mass="15959">MLFFNLNVSLLVVCGLLMGGSQGLQPVKIPAFGFWELYQSSTKEVGGDDAAAALWNKKCHEIYDDESRIVNTDFGTFEKKKENGELQVVIAFYCHSYGKDGIWYDRTAHCTNMLNAFELHDKGSAGWLGYTLAIPQRKALRK</sequence>
<reference evidence="2 3" key="1">
    <citation type="journal article" date="2018" name="Mol. Biol. Evol.">
        <title>Broad Genomic Sampling Reveals a Smut Pathogenic Ancestry of the Fungal Clade Ustilaginomycotina.</title>
        <authorList>
            <person name="Kijpornyongpan T."/>
            <person name="Mondo S.J."/>
            <person name="Barry K."/>
            <person name="Sandor L."/>
            <person name="Lee J."/>
            <person name="Lipzen A."/>
            <person name="Pangilinan J."/>
            <person name="LaButti K."/>
            <person name="Hainaut M."/>
            <person name="Henrissat B."/>
            <person name="Grigoriev I.V."/>
            <person name="Spatafora J.W."/>
            <person name="Aime M.C."/>
        </authorList>
    </citation>
    <scope>NUCLEOTIDE SEQUENCE [LARGE SCALE GENOMIC DNA]</scope>
    <source>
        <strain evidence="2 3">MCA 4658</strain>
    </source>
</reference>